<name>A0A561T6J7_9ACTN</name>
<dbReference type="PANTHER" id="PTHR46796:SF15">
    <property type="entry name" value="BLL1074 PROTEIN"/>
    <property type="match status" value="1"/>
</dbReference>
<proteinExistence type="predicted"/>
<evidence type="ECO:0000256" key="2">
    <source>
        <dbReference type="ARBA" id="ARBA00023125"/>
    </source>
</evidence>
<dbReference type="Pfam" id="PF12833">
    <property type="entry name" value="HTH_18"/>
    <property type="match status" value="1"/>
</dbReference>
<keyword evidence="3" id="KW-0804">Transcription</keyword>
<dbReference type="PROSITE" id="PS01124">
    <property type="entry name" value="HTH_ARAC_FAMILY_2"/>
    <property type="match status" value="1"/>
</dbReference>
<dbReference type="SUPFAM" id="SSF46689">
    <property type="entry name" value="Homeodomain-like"/>
    <property type="match status" value="1"/>
</dbReference>
<gene>
    <name evidence="5" type="ORF">FHX73_14227</name>
</gene>
<evidence type="ECO:0000256" key="3">
    <source>
        <dbReference type="ARBA" id="ARBA00023163"/>
    </source>
</evidence>
<evidence type="ECO:0000259" key="4">
    <source>
        <dbReference type="PROSITE" id="PS01124"/>
    </source>
</evidence>
<keyword evidence="2 5" id="KW-0238">DNA-binding</keyword>
<dbReference type="Gene3D" id="1.10.10.60">
    <property type="entry name" value="Homeodomain-like"/>
    <property type="match status" value="1"/>
</dbReference>
<dbReference type="InterPro" id="IPR050204">
    <property type="entry name" value="AraC_XylS_family_regulators"/>
</dbReference>
<organism evidence="5 6">
    <name type="scientific">Kitasatospora viridis</name>
    <dbReference type="NCBI Taxonomy" id="281105"/>
    <lineage>
        <taxon>Bacteria</taxon>
        <taxon>Bacillati</taxon>
        <taxon>Actinomycetota</taxon>
        <taxon>Actinomycetes</taxon>
        <taxon>Kitasatosporales</taxon>
        <taxon>Streptomycetaceae</taxon>
        <taxon>Kitasatospora</taxon>
    </lineage>
</organism>
<feature type="domain" description="HTH araC/xylS-type" evidence="4">
    <location>
        <begin position="138"/>
        <end position="236"/>
    </location>
</feature>
<dbReference type="Proteomes" id="UP000317940">
    <property type="component" value="Unassembled WGS sequence"/>
</dbReference>
<dbReference type="GO" id="GO:0003700">
    <property type="term" value="F:DNA-binding transcription factor activity"/>
    <property type="evidence" value="ECO:0007669"/>
    <property type="project" value="InterPro"/>
</dbReference>
<dbReference type="GO" id="GO:0043565">
    <property type="term" value="F:sequence-specific DNA binding"/>
    <property type="evidence" value="ECO:0007669"/>
    <property type="project" value="InterPro"/>
</dbReference>
<protein>
    <submittedName>
        <fullName evidence="5">AraC-like DNA-binding protein</fullName>
    </submittedName>
</protein>
<keyword evidence="1" id="KW-0805">Transcription regulation</keyword>
<evidence type="ECO:0000313" key="5">
    <source>
        <dbReference type="EMBL" id="TWF82745.1"/>
    </source>
</evidence>
<comment type="caution">
    <text evidence="5">The sequence shown here is derived from an EMBL/GenBank/DDBJ whole genome shotgun (WGS) entry which is preliminary data.</text>
</comment>
<dbReference type="OrthoDB" id="2559672at2"/>
<sequence length="255" mass="26706">MAGFRARSQELVDLGVVPYPAVTLVLDLGDGPLAVGDGTGRPQGGGLVLGLASSGVRGSGRGIECLQLRLSPVLAHAVLGGGAARAGGEVLPLEGLWGREAGRIEERLRAAGEWEERFALVAQALARRAAAGRAVDPEVAHAWHRLAASRGTARVERIAEEVGWSRKRLWSRFRDQLGLGPKRAAQLIRFDHAAHLLAAGRSAAGVAAQSGYADQSHLHREVLAFTGATPSAVAAAPWLAVDHVAWADPGYLSGR</sequence>
<dbReference type="InterPro" id="IPR009057">
    <property type="entry name" value="Homeodomain-like_sf"/>
</dbReference>
<dbReference type="EMBL" id="VIWT01000004">
    <property type="protein sequence ID" value="TWF82745.1"/>
    <property type="molecule type" value="Genomic_DNA"/>
</dbReference>
<evidence type="ECO:0000256" key="1">
    <source>
        <dbReference type="ARBA" id="ARBA00023015"/>
    </source>
</evidence>
<accession>A0A561T6J7</accession>
<dbReference type="InterPro" id="IPR018060">
    <property type="entry name" value="HTH_AraC"/>
</dbReference>
<dbReference type="SMART" id="SM00342">
    <property type="entry name" value="HTH_ARAC"/>
    <property type="match status" value="1"/>
</dbReference>
<keyword evidence="6" id="KW-1185">Reference proteome</keyword>
<reference evidence="5 6" key="1">
    <citation type="submission" date="2019-06" db="EMBL/GenBank/DDBJ databases">
        <title>Sequencing the genomes of 1000 actinobacteria strains.</title>
        <authorList>
            <person name="Klenk H.-P."/>
        </authorList>
    </citation>
    <scope>NUCLEOTIDE SEQUENCE [LARGE SCALE GENOMIC DNA]</scope>
    <source>
        <strain evidence="5 6">DSM 44826</strain>
    </source>
</reference>
<evidence type="ECO:0000313" key="6">
    <source>
        <dbReference type="Proteomes" id="UP000317940"/>
    </source>
</evidence>
<dbReference type="AlphaFoldDB" id="A0A561T6J7"/>
<dbReference type="PANTHER" id="PTHR46796">
    <property type="entry name" value="HTH-TYPE TRANSCRIPTIONAL ACTIVATOR RHAS-RELATED"/>
    <property type="match status" value="1"/>
</dbReference>